<protein>
    <submittedName>
        <fullName evidence="1">Uncharacterized protein</fullName>
    </submittedName>
</protein>
<dbReference type="Proteomes" id="UP001303046">
    <property type="component" value="Unassembled WGS sequence"/>
</dbReference>
<evidence type="ECO:0000313" key="2">
    <source>
        <dbReference type="Proteomes" id="UP001303046"/>
    </source>
</evidence>
<name>A0ABR1DT54_NECAM</name>
<gene>
    <name evidence="1" type="primary">Necator_chrV.g17705</name>
    <name evidence="1" type="ORF">RB195_012915</name>
</gene>
<dbReference type="EMBL" id="JAVFWL010000005">
    <property type="protein sequence ID" value="KAK6753614.1"/>
    <property type="molecule type" value="Genomic_DNA"/>
</dbReference>
<keyword evidence="2" id="KW-1185">Reference proteome</keyword>
<evidence type="ECO:0000313" key="1">
    <source>
        <dbReference type="EMBL" id="KAK6753614.1"/>
    </source>
</evidence>
<proteinExistence type="predicted"/>
<comment type="caution">
    <text evidence="1">The sequence shown here is derived from an EMBL/GenBank/DDBJ whole genome shotgun (WGS) entry which is preliminary data.</text>
</comment>
<organism evidence="1 2">
    <name type="scientific">Necator americanus</name>
    <name type="common">Human hookworm</name>
    <dbReference type="NCBI Taxonomy" id="51031"/>
    <lineage>
        <taxon>Eukaryota</taxon>
        <taxon>Metazoa</taxon>
        <taxon>Ecdysozoa</taxon>
        <taxon>Nematoda</taxon>
        <taxon>Chromadorea</taxon>
        <taxon>Rhabditida</taxon>
        <taxon>Rhabditina</taxon>
        <taxon>Rhabditomorpha</taxon>
        <taxon>Strongyloidea</taxon>
        <taxon>Ancylostomatidae</taxon>
        <taxon>Bunostominae</taxon>
        <taxon>Necator</taxon>
    </lineage>
</organism>
<reference evidence="1 2" key="1">
    <citation type="submission" date="2023-08" db="EMBL/GenBank/DDBJ databases">
        <title>A Necator americanus chromosomal reference genome.</title>
        <authorList>
            <person name="Ilik V."/>
            <person name="Petrzelkova K.J."/>
            <person name="Pardy F."/>
            <person name="Fuh T."/>
            <person name="Niatou-Singa F.S."/>
            <person name="Gouil Q."/>
            <person name="Baker L."/>
            <person name="Ritchie M.E."/>
            <person name="Jex A.R."/>
            <person name="Gazzola D."/>
            <person name="Li H."/>
            <person name="Toshio Fujiwara R."/>
            <person name="Zhan B."/>
            <person name="Aroian R.V."/>
            <person name="Pafco B."/>
            <person name="Schwarz E.M."/>
        </authorList>
    </citation>
    <scope>NUCLEOTIDE SEQUENCE [LARGE SCALE GENOMIC DNA]</scope>
    <source>
        <strain evidence="1 2">Aroian</strain>
        <tissue evidence="1">Whole animal</tissue>
    </source>
</reference>
<accession>A0ABR1DT54</accession>
<sequence>MRFNDSRWTKAVSDCVPRDIKCTTGRPPTRWFRLLHKILQKSSILFVICPTQKEEPLANSGIRSGQMEGLLAPARPVRRRIRGKVIKMMNYSELKATHKAITGQNCFFIMDCRFGVEGIPSIYFLECRQIVNARMGFKATRQGRKLSRGFEMERKPGLILTQLQ</sequence>